<accession>A0A4P9Z067</accession>
<dbReference type="InterPro" id="IPR009008">
    <property type="entry name" value="Val/Leu/Ile-tRNA-synth_edit"/>
</dbReference>
<dbReference type="Pfam" id="PF09334">
    <property type="entry name" value="tRNA-synt_1g"/>
    <property type="match status" value="1"/>
</dbReference>
<feature type="domain" description="Leucyl-tRNA synthetase editing" evidence="13">
    <location>
        <begin position="184"/>
        <end position="365"/>
    </location>
</feature>
<dbReference type="InterPro" id="IPR009080">
    <property type="entry name" value="tRNAsynth_Ia_anticodon-bd"/>
</dbReference>
<dbReference type="Proteomes" id="UP000278143">
    <property type="component" value="Unassembled WGS sequence"/>
</dbReference>
<organism evidence="14 15">
    <name type="scientific">Syncephalis pseudoplumigaleata</name>
    <dbReference type="NCBI Taxonomy" id="1712513"/>
    <lineage>
        <taxon>Eukaryota</taxon>
        <taxon>Fungi</taxon>
        <taxon>Fungi incertae sedis</taxon>
        <taxon>Zoopagomycota</taxon>
        <taxon>Zoopagomycotina</taxon>
        <taxon>Zoopagomycetes</taxon>
        <taxon>Zoopagales</taxon>
        <taxon>Piptocephalidaceae</taxon>
        <taxon>Syncephalis</taxon>
    </lineage>
</organism>
<dbReference type="PANTHER" id="PTHR43740">
    <property type="entry name" value="LEUCYL-TRNA SYNTHETASE"/>
    <property type="match status" value="1"/>
</dbReference>
<dbReference type="CDD" id="cd00812">
    <property type="entry name" value="LeuRS_core"/>
    <property type="match status" value="1"/>
</dbReference>
<evidence type="ECO:0000256" key="5">
    <source>
        <dbReference type="ARBA" id="ARBA00022840"/>
    </source>
</evidence>
<protein>
    <recommendedName>
        <fullName evidence="2">leucine--tRNA ligase</fullName>
        <ecNumber evidence="2">6.1.1.4</ecNumber>
    </recommendedName>
    <alternativeName>
        <fullName evidence="8">Leucyl-tRNA synthetase</fullName>
    </alternativeName>
</protein>
<keyword evidence="7 10" id="KW-0030">Aminoacyl-tRNA synthetase</keyword>
<evidence type="ECO:0000313" key="14">
    <source>
        <dbReference type="EMBL" id="RKP25668.1"/>
    </source>
</evidence>
<evidence type="ECO:0000256" key="3">
    <source>
        <dbReference type="ARBA" id="ARBA00022598"/>
    </source>
</evidence>
<evidence type="ECO:0000256" key="6">
    <source>
        <dbReference type="ARBA" id="ARBA00022917"/>
    </source>
</evidence>
<dbReference type="FunFam" id="1.10.730.10:FF:000002">
    <property type="entry name" value="Leucine--tRNA ligase"/>
    <property type="match status" value="1"/>
</dbReference>
<dbReference type="SUPFAM" id="SSF50677">
    <property type="entry name" value="ValRS/IleRS/LeuRS editing domain"/>
    <property type="match status" value="1"/>
</dbReference>
<dbReference type="OrthoDB" id="15954at2759"/>
<evidence type="ECO:0000259" key="11">
    <source>
        <dbReference type="Pfam" id="PF08264"/>
    </source>
</evidence>
<dbReference type="GO" id="GO:0032543">
    <property type="term" value="P:mitochondrial translation"/>
    <property type="evidence" value="ECO:0007669"/>
    <property type="project" value="TreeGrafter"/>
</dbReference>
<dbReference type="GO" id="GO:0005524">
    <property type="term" value="F:ATP binding"/>
    <property type="evidence" value="ECO:0007669"/>
    <property type="project" value="UniProtKB-KW"/>
</dbReference>
<dbReference type="EMBL" id="KZ989662">
    <property type="protein sequence ID" value="RKP25668.1"/>
    <property type="molecule type" value="Genomic_DNA"/>
</dbReference>
<feature type="domain" description="Methionyl/Leucyl tRNA synthetase" evidence="12">
    <location>
        <begin position="2"/>
        <end position="134"/>
    </location>
</feature>
<dbReference type="PRINTS" id="PR00985">
    <property type="entry name" value="TRNASYNTHLEU"/>
</dbReference>
<dbReference type="Pfam" id="PF08264">
    <property type="entry name" value="Anticodon_1"/>
    <property type="match status" value="1"/>
</dbReference>
<evidence type="ECO:0000313" key="15">
    <source>
        <dbReference type="Proteomes" id="UP000278143"/>
    </source>
</evidence>
<dbReference type="InterPro" id="IPR014729">
    <property type="entry name" value="Rossmann-like_a/b/a_fold"/>
</dbReference>
<dbReference type="InterPro" id="IPR025709">
    <property type="entry name" value="Leu_tRNA-synth_edit"/>
</dbReference>
<name>A0A4P9Z067_9FUNG</name>
<keyword evidence="5 10" id="KW-0067">ATP-binding</keyword>
<dbReference type="Pfam" id="PF13603">
    <property type="entry name" value="tRNA-synt_1_2"/>
    <property type="match status" value="1"/>
</dbReference>
<dbReference type="EC" id="6.1.1.4" evidence="2"/>
<comment type="similarity">
    <text evidence="1 10">Belongs to the class-I aminoacyl-tRNA synthetase family.</text>
</comment>
<feature type="domain" description="Methionyl/Valyl/Leucyl/Isoleucyl-tRNA synthetase anticodon-binding" evidence="11">
    <location>
        <begin position="646"/>
        <end position="782"/>
    </location>
</feature>
<keyword evidence="3 10" id="KW-0436">Ligase</keyword>
<dbReference type="PROSITE" id="PS00178">
    <property type="entry name" value="AA_TRNA_LIGASE_I"/>
    <property type="match status" value="1"/>
</dbReference>
<dbReference type="InterPro" id="IPR013155">
    <property type="entry name" value="M/V/L/I-tRNA-synth_anticd-bd"/>
</dbReference>
<evidence type="ECO:0000256" key="10">
    <source>
        <dbReference type="RuleBase" id="RU363039"/>
    </source>
</evidence>
<keyword evidence="6 10" id="KW-0648">Protein biosynthesis</keyword>
<evidence type="ECO:0000259" key="12">
    <source>
        <dbReference type="Pfam" id="PF09334"/>
    </source>
</evidence>
<dbReference type="GO" id="GO:0002161">
    <property type="term" value="F:aminoacyl-tRNA deacylase activity"/>
    <property type="evidence" value="ECO:0007669"/>
    <property type="project" value="InterPro"/>
</dbReference>
<dbReference type="InterPro" id="IPR001412">
    <property type="entry name" value="aa-tRNA-synth_I_CS"/>
</dbReference>
<keyword evidence="4 10" id="KW-0547">Nucleotide-binding</keyword>
<dbReference type="GO" id="GO:0006429">
    <property type="term" value="P:leucyl-tRNA aminoacylation"/>
    <property type="evidence" value="ECO:0007669"/>
    <property type="project" value="InterPro"/>
</dbReference>
<dbReference type="FunFam" id="3.40.50.620:FF:000003">
    <property type="entry name" value="Leucine--tRNA ligase"/>
    <property type="match status" value="1"/>
</dbReference>
<evidence type="ECO:0000256" key="8">
    <source>
        <dbReference type="ARBA" id="ARBA00030520"/>
    </source>
</evidence>
<keyword evidence="15" id="KW-1185">Reference proteome</keyword>
<dbReference type="Gene3D" id="1.10.730.10">
    <property type="entry name" value="Isoleucyl-tRNA Synthetase, Domain 1"/>
    <property type="match status" value="1"/>
</dbReference>
<dbReference type="InterPro" id="IPR002302">
    <property type="entry name" value="Leu-tRNA-ligase"/>
</dbReference>
<dbReference type="PANTHER" id="PTHR43740:SF2">
    <property type="entry name" value="LEUCINE--TRNA LIGASE, MITOCHONDRIAL"/>
    <property type="match status" value="1"/>
</dbReference>
<comment type="catalytic activity">
    <reaction evidence="9">
        <text>tRNA(Leu) + L-leucine + ATP = L-leucyl-tRNA(Leu) + AMP + diphosphate</text>
        <dbReference type="Rhea" id="RHEA:11688"/>
        <dbReference type="Rhea" id="RHEA-COMP:9613"/>
        <dbReference type="Rhea" id="RHEA-COMP:9622"/>
        <dbReference type="ChEBI" id="CHEBI:30616"/>
        <dbReference type="ChEBI" id="CHEBI:33019"/>
        <dbReference type="ChEBI" id="CHEBI:57427"/>
        <dbReference type="ChEBI" id="CHEBI:78442"/>
        <dbReference type="ChEBI" id="CHEBI:78494"/>
        <dbReference type="ChEBI" id="CHEBI:456215"/>
        <dbReference type="EC" id="6.1.1.4"/>
    </reaction>
</comment>
<reference evidence="15" key="1">
    <citation type="journal article" date="2018" name="Nat. Microbiol.">
        <title>Leveraging single-cell genomics to expand the fungal tree of life.</title>
        <authorList>
            <person name="Ahrendt S.R."/>
            <person name="Quandt C.A."/>
            <person name="Ciobanu D."/>
            <person name="Clum A."/>
            <person name="Salamov A."/>
            <person name="Andreopoulos B."/>
            <person name="Cheng J.F."/>
            <person name="Woyke T."/>
            <person name="Pelin A."/>
            <person name="Henrissat B."/>
            <person name="Reynolds N.K."/>
            <person name="Benny G.L."/>
            <person name="Smith M.E."/>
            <person name="James T.Y."/>
            <person name="Grigoriev I.V."/>
        </authorList>
    </citation>
    <scope>NUCLEOTIDE SEQUENCE [LARGE SCALE GENOMIC DNA]</scope>
    <source>
        <strain evidence="15">Benny S71-1</strain>
    </source>
</reference>
<evidence type="ECO:0000259" key="13">
    <source>
        <dbReference type="Pfam" id="PF13603"/>
    </source>
</evidence>
<dbReference type="GO" id="GO:0004823">
    <property type="term" value="F:leucine-tRNA ligase activity"/>
    <property type="evidence" value="ECO:0007669"/>
    <property type="project" value="UniProtKB-EC"/>
</dbReference>
<evidence type="ECO:0000256" key="2">
    <source>
        <dbReference type="ARBA" id="ARBA00013164"/>
    </source>
</evidence>
<dbReference type="Gene3D" id="3.40.50.620">
    <property type="entry name" value="HUPs"/>
    <property type="match status" value="2"/>
</dbReference>
<dbReference type="GO" id="GO:0005739">
    <property type="term" value="C:mitochondrion"/>
    <property type="evidence" value="ECO:0007669"/>
    <property type="project" value="TreeGrafter"/>
</dbReference>
<gene>
    <name evidence="14" type="ORF">SYNPS1DRAFT_15341</name>
</gene>
<dbReference type="NCBIfam" id="TIGR00396">
    <property type="entry name" value="leuS_bact"/>
    <property type="match status" value="1"/>
</dbReference>
<dbReference type="SUPFAM" id="SSF47323">
    <property type="entry name" value="Anticodon-binding domain of a subclass of class I aminoacyl-tRNA synthetases"/>
    <property type="match status" value="1"/>
</dbReference>
<dbReference type="SUPFAM" id="SSF52374">
    <property type="entry name" value="Nucleotidylyl transferase"/>
    <property type="match status" value="1"/>
</dbReference>
<evidence type="ECO:0000256" key="9">
    <source>
        <dbReference type="ARBA" id="ARBA00047469"/>
    </source>
</evidence>
<evidence type="ECO:0000256" key="1">
    <source>
        <dbReference type="ARBA" id="ARBA00005594"/>
    </source>
</evidence>
<evidence type="ECO:0000256" key="4">
    <source>
        <dbReference type="ARBA" id="ARBA00022741"/>
    </source>
</evidence>
<evidence type="ECO:0000256" key="7">
    <source>
        <dbReference type="ARBA" id="ARBA00023146"/>
    </source>
</evidence>
<proteinExistence type="inferred from homology"/>
<dbReference type="AlphaFoldDB" id="A0A4P9Z067"/>
<dbReference type="HAMAP" id="MF_00049_B">
    <property type="entry name" value="Leu_tRNA_synth_B"/>
    <property type="match status" value="1"/>
</dbReference>
<sequence>MFPYPSGKLHMGHVRVYTISDTLARYRRMAGYQVLHPMGWDAFGLPAENAAIERQVDPAQWTASNIREMREQLKQLLTEFDWDREVTTCAPDYYRWTQHLFLQLHRAGLVYRKEAMVNWDPVDKTVLANEQVDAEGRSWRSGAKVERRQLRQWFIRITDYAKDLLDDIALLEGWPERVKQMQSNWIGQSTGAEFDFRLQETTEYVEAIRVFTSRPDTLLGVQFIAIAPEHPLVDRRYLPKDTADAVLAFANAKESLQRDAMASKEGVATGLHVVHPLTGAPLPIYVARYVLGDYSTGAVMGVPAHDRRDAQFAMENGIIRGMHEARAVVQPRDDIYTGEGILASHCGIYAGMTSKEAAAAIVRDAERKSAGRWKTQYRLRDWLISRQRYWGAPIPMVHCPVCDVVPVPEQDLPVLLPSADQLHTKGASLAADETWRHTTCPKCNGPAQRDTDTMDTFVDSSWYFLRFPDAHNTERPFDGDRVGQHVPVDIYVGGVEHAILHLLYSRFLTKFLWRQGMLRGSRLEAMHGEPFQRLLTQLDLTDPARPVIRATGQTPTISYEKMSKSKYNGVDPQAVIERYGADCTRLHILYKAPPTEVLEWEEHSIVGMQRWLLRLHRLAGQLAQPAPVPQHAPMQPASMPPTARGLYRQVHETLSEMTTTFESSFVFNTAISHLIKLSHGLSGFLTAMDPQCASSMHLARYAMGCLVRMLAPFAPAMGEELWSMLDTSPSSPATSSPDMAATSSVFAAGWPQLDPSALQVDTIMCVVQVNGKLRWRFSLPADLLGNAEAVEAQARACPESARYLPASTVHDATTASPQVRRVIVVRGGHLLNFIVN</sequence>
<dbReference type="InterPro" id="IPR015413">
    <property type="entry name" value="Methionyl/Leucyl_tRNA_Synth"/>
</dbReference>